<evidence type="ECO:0000313" key="2">
    <source>
        <dbReference type="Proteomes" id="UP001174691"/>
    </source>
</evidence>
<gene>
    <name evidence="1" type="ORF">NKR19_g4040</name>
</gene>
<comment type="caution">
    <text evidence="1">The sequence shown here is derived from an EMBL/GenBank/DDBJ whole genome shotgun (WGS) entry which is preliminary data.</text>
</comment>
<dbReference type="EMBL" id="JANBVN010000048">
    <property type="protein sequence ID" value="KAJ9156932.1"/>
    <property type="molecule type" value="Genomic_DNA"/>
</dbReference>
<dbReference type="Pfam" id="PF12900">
    <property type="entry name" value="Pyridox_ox_2"/>
    <property type="match status" value="1"/>
</dbReference>
<keyword evidence="2" id="KW-1185">Reference proteome</keyword>
<name>A0AA38RUH9_9PEZI</name>
<accession>A0AA38RUH9</accession>
<sequence length="271" mass="29333">MGRQELAYPKQPYSTVKRYDLLASYELSTIHTIISTSPMVNVSFIDPSSPFPTILPMIGALGSFSRPSADITDVQDLYLHGYISSRLVNQSRSPSQPEGLPVCVSASHVDGLVLSLTPYSHNYNYRSATLFGHAALVTDPDEKLFAMRLITDSVVPGRWAGSRTPPDAGEVASTGVLKVKIAAGSAKVRVGGPTDGKADLADEALRERVWTGVVPVYTVYGEPVASEYNGVERLPGYIAEYVADVNEETRRQAVEAATKEVPKKVVDDDDD</sequence>
<dbReference type="Proteomes" id="UP001174691">
    <property type="component" value="Unassembled WGS sequence"/>
</dbReference>
<reference evidence="1" key="1">
    <citation type="submission" date="2022-07" db="EMBL/GenBank/DDBJ databases">
        <title>Fungi with potential for degradation of polypropylene.</title>
        <authorList>
            <person name="Gostincar C."/>
        </authorList>
    </citation>
    <scope>NUCLEOTIDE SEQUENCE</scope>
    <source>
        <strain evidence="1">EXF-13287</strain>
    </source>
</reference>
<dbReference type="PANTHER" id="PTHR34071:SF2">
    <property type="entry name" value="FLAVIN-NUCLEOTIDE-BINDING PROTEIN"/>
    <property type="match status" value="1"/>
</dbReference>
<proteinExistence type="predicted"/>
<dbReference type="SUPFAM" id="SSF50475">
    <property type="entry name" value="FMN-binding split barrel"/>
    <property type="match status" value="1"/>
</dbReference>
<evidence type="ECO:0000313" key="1">
    <source>
        <dbReference type="EMBL" id="KAJ9156932.1"/>
    </source>
</evidence>
<dbReference type="Gene3D" id="2.30.110.10">
    <property type="entry name" value="Electron Transport, Fmn-binding Protein, Chain A"/>
    <property type="match status" value="1"/>
</dbReference>
<dbReference type="InterPro" id="IPR012349">
    <property type="entry name" value="Split_barrel_FMN-bd"/>
</dbReference>
<dbReference type="AlphaFoldDB" id="A0AA38RUH9"/>
<protein>
    <submittedName>
        <fullName evidence="1">Flavin-nucleotide-binding protein</fullName>
    </submittedName>
</protein>
<organism evidence="1 2">
    <name type="scientific">Coniochaeta hoffmannii</name>
    <dbReference type="NCBI Taxonomy" id="91930"/>
    <lineage>
        <taxon>Eukaryota</taxon>
        <taxon>Fungi</taxon>
        <taxon>Dikarya</taxon>
        <taxon>Ascomycota</taxon>
        <taxon>Pezizomycotina</taxon>
        <taxon>Sordariomycetes</taxon>
        <taxon>Sordariomycetidae</taxon>
        <taxon>Coniochaetales</taxon>
        <taxon>Coniochaetaceae</taxon>
        <taxon>Coniochaeta</taxon>
    </lineage>
</organism>
<dbReference type="InterPro" id="IPR024747">
    <property type="entry name" value="Pyridox_Oxase-rel"/>
</dbReference>
<dbReference type="PANTHER" id="PTHR34071">
    <property type="entry name" value="5-NITROIMIDAZOLE ANTIBIOTICS RESISTANCE PROTEIN, NIMA-FAMILY-RELATED PROTEIN-RELATED"/>
    <property type="match status" value="1"/>
</dbReference>